<accession>A0A167V677</accession>
<gene>
    <name evidence="2" type="ORF">FIBSPDRAFT_878258</name>
</gene>
<evidence type="ECO:0000256" key="1">
    <source>
        <dbReference type="SAM" id="MobiDB-lite"/>
    </source>
</evidence>
<dbReference type="EMBL" id="KV417898">
    <property type="protein sequence ID" value="KZP04677.1"/>
    <property type="molecule type" value="Genomic_DNA"/>
</dbReference>
<sequence>MPSEIDEQKRADHDSRHAPSTPPMIAPVSKVFAAPGTTRMRRYEPVDQSTEMPAAHVEQIVEQNHPIIRVRRRLTNIIRR</sequence>
<dbReference type="Proteomes" id="UP000076532">
    <property type="component" value="Unassembled WGS sequence"/>
</dbReference>
<dbReference type="AlphaFoldDB" id="A0A167V677"/>
<feature type="compositionally biased region" description="Basic and acidic residues" evidence="1">
    <location>
        <begin position="1"/>
        <end position="17"/>
    </location>
</feature>
<reference evidence="2 3" key="1">
    <citation type="journal article" date="2016" name="Mol. Biol. Evol.">
        <title>Comparative Genomics of Early-Diverging Mushroom-Forming Fungi Provides Insights into the Origins of Lignocellulose Decay Capabilities.</title>
        <authorList>
            <person name="Nagy L.G."/>
            <person name="Riley R."/>
            <person name="Tritt A."/>
            <person name="Adam C."/>
            <person name="Daum C."/>
            <person name="Floudas D."/>
            <person name="Sun H."/>
            <person name="Yadav J.S."/>
            <person name="Pangilinan J."/>
            <person name="Larsson K.H."/>
            <person name="Matsuura K."/>
            <person name="Barry K."/>
            <person name="Labutti K."/>
            <person name="Kuo R."/>
            <person name="Ohm R.A."/>
            <person name="Bhattacharya S.S."/>
            <person name="Shirouzu T."/>
            <person name="Yoshinaga Y."/>
            <person name="Martin F.M."/>
            <person name="Grigoriev I.V."/>
            <person name="Hibbett D.S."/>
        </authorList>
    </citation>
    <scope>NUCLEOTIDE SEQUENCE [LARGE SCALE GENOMIC DNA]</scope>
    <source>
        <strain evidence="2 3">CBS 109695</strain>
    </source>
</reference>
<evidence type="ECO:0000313" key="3">
    <source>
        <dbReference type="Proteomes" id="UP000076532"/>
    </source>
</evidence>
<name>A0A167V677_9AGAM</name>
<evidence type="ECO:0000313" key="2">
    <source>
        <dbReference type="EMBL" id="KZP04677.1"/>
    </source>
</evidence>
<keyword evidence="3" id="KW-1185">Reference proteome</keyword>
<proteinExistence type="predicted"/>
<organism evidence="2 3">
    <name type="scientific">Athelia psychrophila</name>
    <dbReference type="NCBI Taxonomy" id="1759441"/>
    <lineage>
        <taxon>Eukaryota</taxon>
        <taxon>Fungi</taxon>
        <taxon>Dikarya</taxon>
        <taxon>Basidiomycota</taxon>
        <taxon>Agaricomycotina</taxon>
        <taxon>Agaricomycetes</taxon>
        <taxon>Agaricomycetidae</taxon>
        <taxon>Atheliales</taxon>
        <taxon>Atheliaceae</taxon>
        <taxon>Athelia</taxon>
    </lineage>
</organism>
<protein>
    <submittedName>
        <fullName evidence="2">Uncharacterized protein</fullName>
    </submittedName>
</protein>
<feature type="region of interest" description="Disordered" evidence="1">
    <location>
        <begin position="1"/>
        <end position="26"/>
    </location>
</feature>